<feature type="compositionally biased region" description="Polar residues" evidence="1">
    <location>
        <begin position="199"/>
        <end position="215"/>
    </location>
</feature>
<organism evidence="2 3">
    <name type="scientific">Rhipicephalus microplus</name>
    <name type="common">Cattle tick</name>
    <name type="synonym">Boophilus microplus</name>
    <dbReference type="NCBI Taxonomy" id="6941"/>
    <lineage>
        <taxon>Eukaryota</taxon>
        <taxon>Metazoa</taxon>
        <taxon>Ecdysozoa</taxon>
        <taxon>Arthropoda</taxon>
        <taxon>Chelicerata</taxon>
        <taxon>Arachnida</taxon>
        <taxon>Acari</taxon>
        <taxon>Parasitiformes</taxon>
        <taxon>Ixodida</taxon>
        <taxon>Ixodoidea</taxon>
        <taxon>Ixodidae</taxon>
        <taxon>Rhipicephalinae</taxon>
        <taxon>Rhipicephalus</taxon>
        <taxon>Boophilus</taxon>
    </lineage>
</organism>
<reference evidence="2" key="1">
    <citation type="journal article" date="2020" name="Cell">
        <title>Large-Scale Comparative Analyses of Tick Genomes Elucidate Their Genetic Diversity and Vector Capacities.</title>
        <authorList>
            <consortium name="Tick Genome and Microbiome Consortium (TIGMIC)"/>
            <person name="Jia N."/>
            <person name="Wang J."/>
            <person name="Shi W."/>
            <person name="Du L."/>
            <person name="Sun Y."/>
            <person name="Zhan W."/>
            <person name="Jiang J.F."/>
            <person name="Wang Q."/>
            <person name="Zhang B."/>
            <person name="Ji P."/>
            <person name="Bell-Sakyi L."/>
            <person name="Cui X.M."/>
            <person name="Yuan T.T."/>
            <person name="Jiang B.G."/>
            <person name="Yang W.F."/>
            <person name="Lam T.T."/>
            <person name="Chang Q.C."/>
            <person name="Ding S.J."/>
            <person name="Wang X.J."/>
            <person name="Zhu J.G."/>
            <person name="Ruan X.D."/>
            <person name="Zhao L."/>
            <person name="Wei J.T."/>
            <person name="Ye R.Z."/>
            <person name="Que T.C."/>
            <person name="Du C.H."/>
            <person name="Zhou Y.H."/>
            <person name="Cheng J.X."/>
            <person name="Dai P.F."/>
            <person name="Guo W.B."/>
            <person name="Han X.H."/>
            <person name="Huang E.J."/>
            <person name="Li L.F."/>
            <person name="Wei W."/>
            <person name="Gao Y.C."/>
            <person name="Liu J.Z."/>
            <person name="Shao H.Z."/>
            <person name="Wang X."/>
            <person name="Wang C.C."/>
            <person name="Yang T.C."/>
            <person name="Huo Q.B."/>
            <person name="Li W."/>
            <person name="Chen H.Y."/>
            <person name="Chen S.E."/>
            <person name="Zhou L.G."/>
            <person name="Ni X.B."/>
            <person name="Tian J.H."/>
            <person name="Sheng Y."/>
            <person name="Liu T."/>
            <person name="Pan Y.S."/>
            <person name="Xia L.Y."/>
            <person name="Li J."/>
            <person name="Zhao F."/>
            <person name="Cao W.C."/>
        </authorList>
    </citation>
    <scope>NUCLEOTIDE SEQUENCE</scope>
    <source>
        <strain evidence="2">Rmic-2018</strain>
    </source>
</reference>
<dbReference type="AlphaFoldDB" id="A0A9J6F954"/>
<gene>
    <name evidence="2" type="ORF">HPB51_025566</name>
</gene>
<accession>A0A9J6F954</accession>
<comment type="caution">
    <text evidence="2">The sequence shown here is derived from an EMBL/GenBank/DDBJ whole genome shotgun (WGS) entry which is preliminary data.</text>
</comment>
<feature type="region of interest" description="Disordered" evidence="1">
    <location>
        <begin position="1"/>
        <end position="65"/>
    </location>
</feature>
<feature type="compositionally biased region" description="Polar residues" evidence="1">
    <location>
        <begin position="8"/>
        <end position="21"/>
    </location>
</feature>
<protein>
    <submittedName>
        <fullName evidence="2">Uncharacterized protein</fullName>
    </submittedName>
</protein>
<evidence type="ECO:0000313" key="2">
    <source>
        <dbReference type="EMBL" id="KAH8042723.1"/>
    </source>
</evidence>
<sequence>MDVPEATLPSTTNPVQPNASTAPVVGGDGTAVVSPTLEDKAALRRARETERKRAKRAADAELRAREAECKRPTLDLAVRTFTAKTTSIVSKQESALLNNFLVTKHGRYIGISVTPHRRRFNFRRLAAFVRTPSDHPAIDPKSSAREQEPPNKHYVNKALEGNALVPPPSSPPKGHQPWFRKMRSQYKSRRKCQDRPLESLNNTPGTASKVSTTNLALIPRKATAARVERAKSPPAKKRWTDASS</sequence>
<feature type="compositionally biased region" description="Basic and acidic residues" evidence="1">
    <location>
        <begin position="37"/>
        <end position="65"/>
    </location>
</feature>
<dbReference type="Proteomes" id="UP000821866">
    <property type="component" value="Chromosome 1"/>
</dbReference>
<feature type="region of interest" description="Disordered" evidence="1">
    <location>
        <begin position="161"/>
        <end position="244"/>
    </location>
</feature>
<reference evidence="2" key="2">
    <citation type="submission" date="2021-09" db="EMBL/GenBank/DDBJ databases">
        <authorList>
            <person name="Jia N."/>
            <person name="Wang J."/>
            <person name="Shi W."/>
            <person name="Du L."/>
            <person name="Sun Y."/>
            <person name="Zhan W."/>
            <person name="Jiang J."/>
            <person name="Wang Q."/>
            <person name="Zhang B."/>
            <person name="Ji P."/>
            <person name="Sakyi L.B."/>
            <person name="Cui X."/>
            <person name="Yuan T."/>
            <person name="Jiang B."/>
            <person name="Yang W."/>
            <person name="Lam T.T.-Y."/>
            <person name="Chang Q."/>
            <person name="Ding S."/>
            <person name="Wang X."/>
            <person name="Zhu J."/>
            <person name="Ruan X."/>
            <person name="Zhao L."/>
            <person name="Wei J."/>
            <person name="Que T."/>
            <person name="Du C."/>
            <person name="Cheng J."/>
            <person name="Dai P."/>
            <person name="Han X."/>
            <person name="Huang E."/>
            <person name="Gao Y."/>
            <person name="Liu J."/>
            <person name="Shao H."/>
            <person name="Ye R."/>
            <person name="Li L."/>
            <person name="Wei W."/>
            <person name="Wang X."/>
            <person name="Wang C."/>
            <person name="Huo Q."/>
            <person name="Li W."/>
            <person name="Guo W."/>
            <person name="Chen H."/>
            <person name="Chen S."/>
            <person name="Zhou L."/>
            <person name="Zhou L."/>
            <person name="Ni X."/>
            <person name="Tian J."/>
            <person name="Zhou Y."/>
            <person name="Sheng Y."/>
            <person name="Liu T."/>
            <person name="Pan Y."/>
            <person name="Xia L."/>
            <person name="Li J."/>
            <person name="Zhao F."/>
            <person name="Cao W."/>
        </authorList>
    </citation>
    <scope>NUCLEOTIDE SEQUENCE</scope>
    <source>
        <strain evidence="2">Rmic-2018</strain>
        <tissue evidence="2">Larvae</tissue>
    </source>
</reference>
<feature type="compositionally biased region" description="Basic residues" evidence="1">
    <location>
        <begin position="178"/>
        <end position="190"/>
    </location>
</feature>
<proteinExistence type="predicted"/>
<evidence type="ECO:0000313" key="3">
    <source>
        <dbReference type="Proteomes" id="UP000821866"/>
    </source>
</evidence>
<evidence type="ECO:0000256" key="1">
    <source>
        <dbReference type="SAM" id="MobiDB-lite"/>
    </source>
</evidence>
<keyword evidence="3" id="KW-1185">Reference proteome</keyword>
<name>A0A9J6F954_RHIMP</name>
<dbReference type="EMBL" id="JABSTU010000001">
    <property type="protein sequence ID" value="KAH8042723.1"/>
    <property type="molecule type" value="Genomic_DNA"/>
</dbReference>